<evidence type="ECO:0000313" key="3">
    <source>
        <dbReference type="Proteomes" id="UP000316476"/>
    </source>
</evidence>
<dbReference type="RefSeq" id="WP_146413152.1">
    <property type="nucleotide sequence ID" value="NZ_SJPZ01000001.1"/>
</dbReference>
<dbReference type="AlphaFoldDB" id="A0A5C6FW08"/>
<evidence type="ECO:0000313" key="2">
    <source>
        <dbReference type="EMBL" id="TWU66544.1"/>
    </source>
</evidence>
<feature type="transmembrane region" description="Helical" evidence="1">
    <location>
        <begin position="59"/>
        <end position="81"/>
    </location>
</feature>
<dbReference type="Proteomes" id="UP000316476">
    <property type="component" value="Unassembled WGS sequence"/>
</dbReference>
<proteinExistence type="predicted"/>
<sequence length="302" mass="34056">MSETSMGRFCRRWFYCWLVAGVSLFFVGAAFHFLVPVFAPHVPDAFENTHLFRPWSGWTSAYMAIHPLIFAVVFSAFFLGLRDRTAFPAGVRGGALYGIGVFLVGSLPVFLLVYAAMAITTEIAVLWTVQNAMQYLIAGAVMGSVADGVHIQAAVELPAPANRVWDLLLRKDTFLEITRGMMAYENTDTWPETLFSPDTTLTTRVRPFGIGPASQHEVRVVQVDASQRVIQTDESGGLVTTWQHTMRIESLSDQRCRYTDRIFLHAGIITPAIGLFAMVFYRYRQHRWKRLLRRSVEKSGHL</sequence>
<organism evidence="2 3">
    <name type="scientific">Crateriforma conspicua</name>
    <dbReference type="NCBI Taxonomy" id="2527996"/>
    <lineage>
        <taxon>Bacteria</taxon>
        <taxon>Pseudomonadati</taxon>
        <taxon>Planctomycetota</taxon>
        <taxon>Planctomycetia</taxon>
        <taxon>Planctomycetales</taxon>
        <taxon>Planctomycetaceae</taxon>
        <taxon>Crateriforma</taxon>
    </lineage>
</organism>
<dbReference type="InterPro" id="IPR023393">
    <property type="entry name" value="START-like_dom_sf"/>
</dbReference>
<feature type="transmembrane region" description="Helical" evidence="1">
    <location>
        <begin position="12"/>
        <end position="39"/>
    </location>
</feature>
<evidence type="ECO:0000256" key="1">
    <source>
        <dbReference type="SAM" id="Phobius"/>
    </source>
</evidence>
<comment type="caution">
    <text evidence="2">The sequence shown here is derived from an EMBL/GenBank/DDBJ whole genome shotgun (WGS) entry which is preliminary data.</text>
</comment>
<keyword evidence="1" id="KW-0812">Transmembrane</keyword>
<keyword evidence="1" id="KW-0472">Membrane</keyword>
<feature type="transmembrane region" description="Helical" evidence="1">
    <location>
        <begin position="93"/>
        <end position="117"/>
    </location>
</feature>
<dbReference type="EMBL" id="SJPZ01000001">
    <property type="protein sequence ID" value="TWU66544.1"/>
    <property type="molecule type" value="Genomic_DNA"/>
</dbReference>
<dbReference type="Gene3D" id="3.30.530.20">
    <property type="match status" value="1"/>
</dbReference>
<feature type="transmembrane region" description="Helical" evidence="1">
    <location>
        <begin position="262"/>
        <end position="283"/>
    </location>
</feature>
<gene>
    <name evidence="2" type="ORF">V7x_21110</name>
</gene>
<dbReference type="OrthoDB" id="7428016at2"/>
<keyword evidence="1" id="KW-1133">Transmembrane helix</keyword>
<protein>
    <submittedName>
        <fullName evidence="2">Uncharacterized protein</fullName>
    </submittedName>
</protein>
<reference evidence="2 3" key="1">
    <citation type="submission" date="2019-02" db="EMBL/GenBank/DDBJ databases">
        <title>Deep-cultivation of Planctomycetes and their phenomic and genomic characterization uncovers novel biology.</title>
        <authorList>
            <person name="Wiegand S."/>
            <person name="Jogler M."/>
            <person name="Boedeker C."/>
            <person name="Pinto D."/>
            <person name="Vollmers J."/>
            <person name="Rivas-Marin E."/>
            <person name="Kohn T."/>
            <person name="Peeters S.H."/>
            <person name="Heuer A."/>
            <person name="Rast P."/>
            <person name="Oberbeckmann S."/>
            <person name="Bunk B."/>
            <person name="Jeske O."/>
            <person name="Meyerdierks A."/>
            <person name="Storesund J.E."/>
            <person name="Kallscheuer N."/>
            <person name="Luecker S."/>
            <person name="Lage O.M."/>
            <person name="Pohl T."/>
            <person name="Merkel B.J."/>
            <person name="Hornburger P."/>
            <person name="Mueller R.-W."/>
            <person name="Bruemmer F."/>
            <person name="Labrenz M."/>
            <person name="Spormann A.M."/>
            <person name="Op Den Camp H."/>
            <person name="Overmann J."/>
            <person name="Amann R."/>
            <person name="Jetten M.S.M."/>
            <person name="Mascher T."/>
            <person name="Medema M.H."/>
            <person name="Devos D.P."/>
            <person name="Kaster A.-K."/>
            <person name="Ovreas L."/>
            <person name="Rohde M."/>
            <person name="Galperin M.Y."/>
            <person name="Jogler C."/>
        </authorList>
    </citation>
    <scope>NUCLEOTIDE SEQUENCE [LARGE SCALE GENOMIC DNA]</scope>
    <source>
        <strain evidence="2 3">V7</strain>
    </source>
</reference>
<dbReference type="SUPFAM" id="SSF55961">
    <property type="entry name" value="Bet v1-like"/>
    <property type="match status" value="1"/>
</dbReference>
<accession>A0A5C6FW08</accession>
<name>A0A5C6FW08_9PLAN</name>